<dbReference type="Pfam" id="PF00561">
    <property type="entry name" value="Abhydrolase_1"/>
    <property type="match status" value="1"/>
</dbReference>
<dbReference type="InterPro" id="IPR000073">
    <property type="entry name" value="AB_hydrolase_1"/>
</dbReference>
<accession>A0ABX0H0A4</accession>
<dbReference type="Gene3D" id="3.40.50.1820">
    <property type="entry name" value="alpha/beta hydrolase"/>
    <property type="match status" value="1"/>
</dbReference>
<gene>
    <name evidence="2" type="ORF">G9H71_21170</name>
</gene>
<dbReference type="PANTHER" id="PTHR37946">
    <property type="entry name" value="SLL1969 PROTEIN"/>
    <property type="match status" value="1"/>
</dbReference>
<dbReference type="InterPro" id="IPR029058">
    <property type="entry name" value="AB_hydrolase_fold"/>
</dbReference>
<keyword evidence="3" id="KW-1185">Reference proteome</keyword>
<evidence type="ECO:0000313" key="3">
    <source>
        <dbReference type="Proteomes" id="UP000800981"/>
    </source>
</evidence>
<dbReference type="PANTHER" id="PTHR37946:SF1">
    <property type="entry name" value="SLL1969 PROTEIN"/>
    <property type="match status" value="1"/>
</dbReference>
<sequence length="265" mass="26731">MLLAALSPRRRALVLALAGLVVVALLAGLAAAVRPGPARPDQAVPGPVVLVPGYGGSPAGLQPLAARLRADARRVVVLDLPDGGRGDLREQADALDDAVGRLESEGASSVDVVGYSAGGVTARLWASGHDGEHRARRIVTLGSPHHGTTAAAEADAAVGGCGGACSQLAPGSRLLATLNEGDETPEGPQWLAVWTAADATVTPPESGRLDGAVNVRLQDVCPGQVSHGELPRDLAVVGLVLTALSAEPIGPPREGCAAYRARGRG</sequence>
<dbReference type="SUPFAM" id="SSF53474">
    <property type="entry name" value="alpha/beta-Hydrolases"/>
    <property type="match status" value="1"/>
</dbReference>
<dbReference type="EMBL" id="JAANNP010000128">
    <property type="protein sequence ID" value="NHC16300.1"/>
    <property type="molecule type" value="Genomic_DNA"/>
</dbReference>
<reference evidence="2 3" key="1">
    <citation type="submission" date="2020-03" db="EMBL/GenBank/DDBJ databases">
        <title>Two novel Motilibacter sp.</title>
        <authorList>
            <person name="Liu S."/>
        </authorList>
    </citation>
    <scope>NUCLEOTIDE SEQUENCE [LARGE SCALE GENOMIC DNA]</scope>
    <source>
        <strain evidence="2 3">E257</strain>
    </source>
</reference>
<feature type="domain" description="AB hydrolase-1" evidence="1">
    <location>
        <begin position="47"/>
        <end position="153"/>
    </location>
</feature>
<dbReference type="Proteomes" id="UP000800981">
    <property type="component" value="Unassembled WGS sequence"/>
</dbReference>
<dbReference type="GO" id="GO:0016787">
    <property type="term" value="F:hydrolase activity"/>
    <property type="evidence" value="ECO:0007669"/>
    <property type="project" value="UniProtKB-KW"/>
</dbReference>
<evidence type="ECO:0000313" key="2">
    <source>
        <dbReference type="EMBL" id="NHC16300.1"/>
    </source>
</evidence>
<protein>
    <submittedName>
        <fullName evidence="2">Alpha/beta fold hydrolase</fullName>
    </submittedName>
</protein>
<dbReference type="RefSeq" id="WP_166284753.1">
    <property type="nucleotide sequence ID" value="NZ_JAANNP010000128.1"/>
</dbReference>
<proteinExistence type="predicted"/>
<name>A0ABX0H0A4_9ACTN</name>
<keyword evidence="2" id="KW-0378">Hydrolase</keyword>
<evidence type="ECO:0000259" key="1">
    <source>
        <dbReference type="Pfam" id="PF00561"/>
    </source>
</evidence>
<comment type="caution">
    <text evidence="2">The sequence shown here is derived from an EMBL/GenBank/DDBJ whole genome shotgun (WGS) entry which is preliminary data.</text>
</comment>
<organism evidence="2 3">
    <name type="scientific">Motilibacter deserti</name>
    <dbReference type="NCBI Taxonomy" id="2714956"/>
    <lineage>
        <taxon>Bacteria</taxon>
        <taxon>Bacillati</taxon>
        <taxon>Actinomycetota</taxon>
        <taxon>Actinomycetes</taxon>
        <taxon>Motilibacterales</taxon>
        <taxon>Motilibacteraceae</taxon>
        <taxon>Motilibacter</taxon>
    </lineage>
</organism>